<evidence type="ECO:0000256" key="3">
    <source>
        <dbReference type="ARBA" id="ARBA00022679"/>
    </source>
</evidence>
<dbReference type="GO" id="GO:0016740">
    <property type="term" value="F:transferase activity"/>
    <property type="evidence" value="ECO:0007669"/>
    <property type="project" value="UniProtKB-KW"/>
</dbReference>
<dbReference type="InterPro" id="IPR002376">
    <property type="entry name" value="Formyl_transf_N"/>
</dbReference>
<dbReference type="PANTHER" id="PTHR43369:SF2">
    <property type="entry name" value="PHOSPHORIBOSYLGLYCINAMIDE FORMYLTRANSFERASE"/>
    <property type="match status" value="1"/>
</dbReference>
<evidence type="ECO:0000256" key="1">
    <source>
        <dbReference type="ARBA" id="ARBA00005054"/>
    </source>
</evidence>
<evidence type="ECO:0000313" key="6">
    <source>
        <dbReference type="EMBL" id="MFC5269352.1"/>
    </source>
</evidence>
<evidence type="ECO:0000313" key="7">
    <source>
        <dbReference type="Proteomes" id="UP001596161"/>
    </source>
</evidence>
<organism evidence="6 7">
    <name type="scientific">Adhaeribacter terreus</name>
    <dbReference type="NCBI Taxonomy" id="529703"/>
    <lineage>
        <taxon>Bacteria</taxon>
        <taxon>Pseudomonadati</taxon>
        <taxon>Bacteroidota</taxon>
        <taxon>Cytophagia</taxon>
        <taxon>Cytophagales</taxon>
        <taxon>Hymenobacteraceae</taxon>
        <taxon>Adhaeribacter</taxon>
    </lineage>
</organism>
<dbReference type="Pfam" id="PF00551">
    <property type="entry name" value="Formyl_trans_N"/>
    <property type="match status" value="1"/>
</dbReference>
<dbReference type="EMBL" id="JBHSKT010000001">
    <property type="protein sequence ID" value="MFC5269352.1"/>
    <property type="molecule type" value="Genomic_DNA"/>
</dbReference>
<dbReference type="InterPro" id="IPR036477">
    <property type="entry name" value="Formyl_transf_N_sf"/>
</dbReference>
<gene>
    <name evidence="6" type="ORF">ACFPIB_01940</name>
</gene>
<dbReference type="Proteomes" id="UP001596161">
    <property type="component" value="Unassembled WGS sequence"/>
</dbReference>
<dbReference type="PANTHER" id="PTHR43369">
    <property type="entry name" value="PHOSPHORIBOSYLGLYCINAMIDE FORMYLTRANSFERASE"/>
    <property type="match status" value="1"/>
</dbReference>
<comment type="caution">
    <text evidence="6">The sequence shown here is derived from an EMBL/GenBank/DDBJ whole genome shotgun (WGS) entry which is preliminary data.</text>
</comment>
<dbReference type="RefSeq" id="WP_378015730.1">
    <property type="nucleotide sequence ID" value="NZ_JBHSKT010000001.1"/>
</dbReference>
<name>A0ABW0E4V2_9BACT</name>
<keyword evidence="7" id="KW-1185">Reference proteome</keyword>
<dbReference type="Gene3D" id="3.40.50.170">
    <property type="entry name" value="Formyl transferase, N-terminal domain"/>
    <property type="match status" value="1"/>
</dbReference>
<comment type="pathway">
    <text evidence="1">Purine metabolism; IMP biosynthesis via de novo pathway; N(2)-formyl-N(1)-(5-phospho-D-ribosyl)glycinamide from N(1)-(5-phospho-D-ribosyl)glycinamide (10-formyl THF route): step 1/1.</text>
</comment>
<sequence length="258" mass="28530">MKSDKKIVLLAGKGDSTNIIYHALAKDFNIARVIIEDGVDTKSFLKRRVKNLGYNKVLGQILFKVLVDKPLSVISKGRVKAILQHAGLVNTPIPEDIILRVNSVNEEATIEALINLEPDVVVVNGTRIISKAVLNSINAKFINMHAGITPLYRGVHGGYWALAEGDLKNCGVTVHFVDSGIDTGTILYQTCITPEKDDNFTTYPVLQLAAGIPFLKKAINDVLKDQVKLITPPEGKSGLWYHPTFSSYIWQWIRRGVK</sequence>
<feature type="domain" description="Formyl transferase N-terminal" evidence="5">
    <location>
        <begin position="87"/>
        <end position="193"/>
    </location>
</feature>
<dbReference type="CDD" id="cd08653">
    <property type="entry name" value="FMT_core_like_3"/>
    <property type="match status" value="1"/>
</dbReference>
<proteinExistence type="predicted"/>
<dbReference type="SUPFAM" id="SSF53328">
    <property type="entry name" value="Formyltransferase"/>
    <property type="match status" value="1"/>
</dbReference>
<evidence type="ECO:0000256" key="4">
    <source>
        <dbReference type="ARBA" id="ARBA00022755"/>
    </source>
</evidence>
<accession>A0ABW0E4V2</accession>
<dbReference type="EC" id="2.1.2.2" evidence="2"/>
<evidence type="ECO:0000259" key="5">
    <source>
        <dbReference type="Pfam" id="PF00551"/>
    </source>
</evidence>
<protein>
    <recommendedName>
        <fullName evidence="2">phosphoribosylglycinamide formyltransferase 1</fullName>
        <ecNumber evidence="2">2.1.2.2</ecNumber>
    </recommendedName>
</protein>
<keyword evidence="4" id="KW-0658">Purine biosynthesis</keyword>
<reference evidence="7" key="1">
    <citation type="journal article" date="2019" name="Int. J. Syst. Evol. Microbiol.">
        <title>The Global Catalogue of Microorganisms (GCM) 10K type strain sequencing project: providing services to taxonomists for standard genome sequencing and annotation.</title>
        <authorList>
            <consortium name="The Broad Institute Genomics Platform"/>
            <consortium name="The Broad Institute Genome Sequencing Center for Infectious Disease"/>
            <person name="Wu L."/>
            <person name="Ma J."/>
        </authorList>
    </citation>
    <scope>NUCLEOTIDE SEQUENCE [LARGE SCALE GENOMIC DNA]</scope>
    <source>
        <strain evidence="7">KACC 12602</strain>
    </source>
</reference>
<keyword evidence="3 6" id="KW-0808">Transferase</keyword>
<evidence type="ECO:0000256" key="2">
    <source>
        <dbReference type="ARBA" id="ARBA00012254"/>
    </source>
</evidence>